<reference evidence="2 3" key="1">
    <citation type="submission" date="2020-05" db="EMBL/GenBank/DDBJ databases">
        <title>Frigoriglobus tundricola gen. nov., sp. nov., a psychrotolerant cellulolytic planctomycete of the family Gemmataceae with two divergent copies of 16S rRNA gene.</title>
        <authorList>
            <person name="Kulichevskaya I.S."/>
            <person name="Ivanova A.A."/>
            <person name="Naumoff D.G."/>
            <person name="Beletsky A.V."/>
            <person name="Rijpstra W.I.C."/>
            <person name="Sinninghe Damste J.S."/>
            <person name="Mardanov A.V."/>
            <person name="Ravin N.V."/>
            <person name="Dedysh S.N."/>
        </authorList>
    </citation>
    <scope>NUCLEOTIDE SEQUENCE [LARGE SCALE GENOMIC DNA]</scope>
    <source>
        <strain evidence="2 3">PL17</strain>
        <plasmid evidence="3">ppl17-1</plasmid>
    </source>
</reference>
<keyword evidence="2" id="KW-0614">Plasmid</keyword>
<evidence type="ECO:0000256" key="1">
    <source>
        <dbReference type="SAM" id="MobiDB-lite"/>
    </source>
</evidence>
<feature type="region of interest" description="Disordered" evidence="1">
    <location>
        <begin position="92"/>
        <end position="113"/>
    </location>
</feature>
<dbReference type="EMBL" id="CP053453">
    <property type="protein sequence ID" value="QJX01336.1"/>
    <property type="molecule type" value="Genomic_DNA"/>
</dbReference>
<dbReference type="KEGG" id="ftj:FTUN_8980"/>
<dbReference type="Proteomes" id="UP000503447">
    <property type="component" value="Plasmid pPL17-1"/>
</dbReference>
<evidence type="ECO:0000313" key="3">
    <source>
        <dbReference type="Proteomes" id="UP000503447"/>
    </source>
</evidence>
<feature type="compositionally biased region" description="Basic residues" evidence="1">
    <location>
        <begin position="103"/>
        <end position="113"/>
    </location>
</feature>
<feature type="compositionally biased region" description="Low complexity" evidence="1">
    <location>
        <begin position="92"/>
        <end position="102"/>
    </location>
</feature>
<dbReference type="AlphaFoldDB" id="A0A6M5Z5H0"/>
<geneLocation type="plasmid" evidence="3">
    <name>ppl17-1</name>
</geneLocation>
<keyword evidence="3" id="KW-1185">Reference proteome</keyword>
<sequence length="113" mass="12546">MPVLPVPHFEWQVLRAAKRSKRPPTGRQLRLIPSRRTKDGAFLTALVQHDLLTYDSGNAADPFDATYRLTVRGEHAAEYGECEMTASLSVLAKPSKPTAKTTTKTKPKSRRAS</sequence>
<evidence type="ECO:0000313" key="2">
    <source>
        <dbReference type="EMBL" id="QJX01336.1"/>
    </source>
</evidence>
<protein>
    <submittedName>
        <fullName evidence="2">Uncharacterized protein</fullName>
    </submittedName>
</protein>
<name>A0A6M5Z5H0_9BACT</name>
<organism evidence="2 3">
    <name type="scientific">Frigoriglobus tundricola</name>
    <dbReference type="NCBI Taxonomy" id="2774151"/>
    <lineage>
        <taxon>Bacteria</taxon>
        <taxon>Pseudomonadati</taxon>
        <taxon>Planctomycetota</taxon>
        <taxon>Planctomycetia</taxon>
        <taxon>Gemmatales</taxon>
        <taxon>Gemmataceae</taxon>
        <taxon>Frigoriglobus</taxon>
    </lineage>
</organism>
<accession>A0A6M5Z5H0</accession>
<proteinExistence type="predicted"/>
<dbReference type="RefSeq" id="WP_171476299.1">
    <property type="nucleotide sequence ID" value="NZ_CP053453.1"/>
</dbReference>
<gene>
    <name evidence="2" type="ORF">FTUN_8980</name>
</gene>